<dbReference type="GO" id="GO:0005794">
    <property type="term" value="C:Golgi apparatus"/>
    <property type="evidence" value="ECO:0007669"/>
    <property type="project" value="TreeGrafter"/>
</dbReference>
<keyword evidence="13" id="KW-0449">Lipoprotein</keyword>
<gene>
    <name evidence="19" type="ORF">L249_3911</name>
</gene>
<feature type="compositionally biased region" description="Basic and acidic residues" evidence="15">
    <location>
        <begin position="271"/>
        <end position="285"/>
    </location>
</feature>
<evidence type="ECO:0000256" key="11">
    <source>
        <dbReference type="ARBA" id="ARBA00023136"/>
    </source>
</evidence>
<keyword evidence="7" id="KW-0336">GPI-anchor</keyword>
<evidence type="ECO:0000256" key="14">
    <source>
        <dbReference type="PROSITE-ProRule" id="PRU01356"/>
    </source>
</evidence>
<feature type="disulfide bond" evidence="14">
    <location>
        <begin position="102"/>
        <end position="109"/>
    </location>
</feature>
<sequence>MRVIFVLFGALFVALAAAQEPAPPSPGDPPPPADAASPPPPPDASSPPPPDPEVPGPDQEESDDAEDATLDSSIPGISDLPRCARTCGRNMLSESKATELDCDHGDFQCLCVNQDFFFGLRDCTQGNCEGNNVNDILQFGQTICQENGVPTNSTEFSKARRRALLYRVPSLAASHESDVGKNARLRITPRHDVPTKAAPVDGKDGKPHLGPFVEKKTDSDHQGLPPLRGRPHDVTVVDGKKIPESNDGVMSDKNRERPQEGTTGTEGGVSQKDKERKAEEGKTGERAVGQPQSPKEQPPLPHSEEQKLQTSYDKYKKEKTAKEDDDSSYMRLGKPANLPDVSREDADALPKSGLDMEKSKTGSPRKTGQGGRDDDKDDDVDYGGDDDDDDDDDGIIRPLHSFVLSLTMILVSEVGDKTFLVAALMAMKHDRLLVFSAAYGALLVMTVLSALLGHAVPTLIPKRLTSLLATGLFLVFGLKLLREGLKMDPDEGVSAEMKEVEQELADKEKEHHGYGRHSSSPRALEMGLGSKPGRGSRSKGRFPSPPRSPSQSPPRRPSSPRGGRSLDDFVHGVGNLCSLLLSPAWVQTFAMTFVGEWGDRSQIATIAMAAGQDYWWVTLGAMCGHAVCTGVAVIGGRAIAGRVSLKVVTVGGAVAFLVFAVVYLIEALHG</sequence>
<dbReference type="GO" id="GO:0000329">
    <property type="term" value="C:fungal-type vacuole membrane"/>
    <property type="evidence" value="ECO:0007669"/>
    <property type="project" value="TreeGrafter"/>
</dbReference>
<feature type="region of interest" description="Disordered" evidence="15">
    <location>
        <begin position="491"/>
        <end position="564"/>
    </location>
</feature>
<feature type="compositionally biased region" description="Basic and acidic residues" evidence="15">
    <location>
        <begin position="230"/>
        <end position="259"/>
    </location>
</feature>
<evidence type="ECO:0000256" key="13">
    <source>
        <dbReference type="ARBA" id="ARBA00023288"/>
    </source>
</evidence>
<feature type="transmembrane region" description="Helical" evidence="16">
    <location>
        <begin position="614"/>
        <end position="635"/>
    </location>
</feature>
<evidence type="ECO:0000313" key="19">
    <source>
        <dbReference type="EMBL" id="RCI09779.1"/>
    </source>
</evidence>
<comment type="similarity">
    <text evidence="4">Belongs to the GDT1 family.</text>
</comment>
<feature type="compositionally biased region" description="Basic and acidic residues" evidence="15">
    <location>
        <begin position="496"/>
        <end position="513"/>
    </location>
</feature>
<keyword evidence="9 17" id="KW-0732">Signal</keyword>
<feature type="transmembrane region" description="Helical" evidence="16">
    <location>
        <begin position="402"/>
        <end position="425"/>
    </location>
</feature>
<dbReference type="STRING" id="1330021.A0A367L5S9"/>
<dbReference type="GO" id="GO:0098552">
    <property type="term" value="C:side of membrane"/>
    <property type="evidence" value="ECO:0007669"/>
    <property type="project" value="UniProtKB-KW"/>
</dbReference>
<evidence type="ECO:0000256" key="5">
    <source>
        <dbReference type="ARBA" id="ARBA00010031"/>
    </source>
</evidence>
<keyword evidence="14" id="KW-0408">Iron</keyword>
<organism evidence="19 20">
    <name type="scientific">Ophiocordyceps polyrhachis-furcata BCC 54312</name>
    <dbReference type="NCBI Taxonomy" id="1330021"/>
    <lineage>
        <taxon>Eukaryota</taxon>
        <taxon>Fungi</taxon>
        <taxon>Dikarya</taxon>
        <taxon>Ascomycota</taxon>
        <taxon>Pezizomycotina</taxon>
        <taxon>Sordariomycetes</taxon>
        <taxon>Hypocreomycetidae</taxon>
        <taxon>Hypocreales</taxon>
        <taxon>Ophiocordycipitaceae</taxon>
        <taxon>Ophiocordyceps</taxon>
    </lineage>
</organism>
<comment type="caution">
    <text evidence="14">Lacks conserved residue(s) required for the propagation of feature annotation.</text>
</comment>
<evidence type="ECO:0000256" key="10">
    <source>
        <dbReference type="ARBA" id="ARBA00022989"/>
    </source>
</evidence>
<proteinExistence type="inferred from homology"/>
<dbReference type="PROSITE" id="PS01214">
    <property type="entry name" value="UPF0016"/>
    <property type="match status" value="1"/>
</dbReference>
<evidence type="ECO:0000256" key="4">
    <source>
        <dbReference type="ARBA" id="ARBA00009190"/>
    </source>
</evidence>
<feature type="disulfide bond" evidence="14">
    <location>
        <begin position="111"/>
        <end position="144"/>
    </location>
</feature>
<keyword evidence="11 16" id="KW-0472">Membrane</keyword>
<feature type="chain" id="PRO_5016827784" description="CFEM domain-containing protein" evidence="17">
    <location>
        <begin position="19"/>
        <end position="670"/>
    </location>
</feature>
<keyword evidence="14" id="KW-0479">Metal-binding</keyword>
<reference evidence="19 20" key="1">
    <citation type="journal article" date="2015" name="BMC Genomics">
        <title>Insights from the genome of Ophiocordyceps polyrhachis-furcata to pathogenicity and host specificity in insect fungi.</title>
        <authorList>
            <person name="Wichadakul D."/>
            <person name="Kobmoo N."/>
            <person name="Ingsriswang S."/>
            <person name="Tangphatsornruang S."/>
            <person name="Chantasingh D."/>
            <person name="Luangsa-ard J.J."/>
            <person name="Eurwilaichitr L."/>
        </authorList>
    </citation>
    <scope>NUCLEOTIDE SEQUENCE [LARGE SCALE GENOMIC DNA]</scope>
    <source>
        <strain evidence="19 20">BCC 54312</strain>
    </source>
</reference>
<evidence type="ECO:0000256" key="2">
    <source>
        <dbReference type="ARBA" id="ARBA00004589"/>
    </source>
</evidence>
<comment type="caution">
    <text evidence="19">The sequence shown here is derived from an EMBL/GenBank/DDBJ whole genome shotgun (WGS) entry which is preliminary data.</text>
</comment>
<dbReference type="Pfam" id="PF05730">
    <property type="entry name" value="CFEM"/>
    <property type="match status" value="1"/>
</dbReference>
<feature type="region of interest" description="Disordered" evidence="15">
    <location>
        <begin position="19"/>
        <end position="77"/>
    </location>
</feature>
<dbReference type="SMART" id="SM00747">
    <property type="entry name" value="CFEM"/>
    <property type="match status" value="1"/>
</dbReference>
<evidence type="ECO:0000256" key="7">
    <source>
        <dbReference type="ARBA" id="ARBA00022622"/>
    </source>
</evidence>
<feature type="transmembrane region" description="Helical" evidence="16">
    <location>
        <begin position="569"/>
        <end position="594"/>
    </location>
</feature>
<feature type="compositionally biased region" description="Pro residues" evidence="15">
    <location>
        <begin position="543"/>
        <end position="557"/>
    </location>
</feature>
<dbReference type="InterPro" id="IPR049555">
    <property type="entry name" value="GDT1-like_CS"/>
</dbReference>
<keyword evidence="12 14" id="KW-1015">Disulfide bond</keyword>
<feature type="compositionally biased region" description="Acidic residues" evidence="15">
    <location>
        <begin position="58"/>
        <end position="69"/>
    </location>
</feature>
<feature type="binding site" description="axial binding residue" evidence="14">
    <location>
        <position position="106"/>
    </location>
    <ligand>
        <name>heme</name>
        <dbReference type="ChEBI" id="CHEBI:30413"/>
    </ligand>
    <ligandPart>
        <name>Fe</name>
        <dbReference type="ChEBI" id="CHEBI:18248"/>
    </ligandPart>
</feature>
<evidence type="ECO:0000256" key="17">
    <source>
        <dbReference type="SAM" id="SignalP"/>
    </source>
</evidence>
<keyword evidence="14" id="KW-0349">Heme</keyword>
<dbReference type="GO" id="GO:0005576">
    <property type="term" value="C:extracellular region"/>
    <property type="evidence" value="ECO:0007669"/>
    <property type="project" value="UniProtKB-SubCell"/>
</dbReference>
<dbReference type="InterPro" id="IPR001727">
    <property type="entry name" value="GDT1-like"/>
</dbReference>
<keyword evidence="7" id="KW-0325">Glycoprotein</keyword>
<name>A0A367L5S9_9HYPO</name>
<feature type="signal peptide" evidence="17">
    <location>
        <begin position="1"/>
        <end position="18"/>
    </location>
</feature>
<feature type="domain" description="CFEM" evidence="18">
    <location>
        <begin position="56"/>
        <end position="171"/>
    </location>
</feature>
<evidence type="ECO:0000256" key="12">
    <source>
        <dbReference type="ARBA" id="ARBA00023157"/>
    </source>
</evidence>
<dbReference type="GO" id="GO:0005384">
    <property type="term" value="F:manganese ion transmembrane transporter activity"/>
    <property type="evidence" value="ECO:0007669"/>
    <property type="project" value="TreeGrafter"/>
</dbReference>
<keyword evidence="10 16" id="KW-1133">Transmembrane helix</keyword>
<keyword evidence="20" id="KW-1185">Reference proteome</keyword>
<dbReference type="PANTHER" id="PTHR12608">
    <property type="entry name" value="TRANSMEMBRANE PROTEIN HTP-1 RELATED"/>
    <property type="match status" value="1"/>
</dbReference>
<feature type="compositionally biased region" description="Basic and acidic residues" evidence="15">
    <location>
        <begin position="201"/>
        <end position="221"/>
    </location>
</feature>
<dbReference type="PROSITE" id="PS52012">
    <property type="entry name" value="CFEM"/>
    <property type="match status" value="1"/>
</dbReference>
<comment type="subcellular location">
    <subcellularLocation>
        <location evidence="2">Membrane</location>
        <topology evidence="2">Lipid-anchor</topology>
        <topology evidence="2">GPI-anchor</topology>
    </subcellularLocation>
    <subcellularLocation>
        <location evidence="1">Membrane</location>
        <topology evidence="1">Multi-pass membrane protein</topology>
    </subcellularLocation>
    <subcellularLocation>
        <location evidence="3">Secreted</location>
    </subcellularLocation>
</comment>
<keyword evidence="8 16" id="KW-0812">Transmembrane</keyword>
<keyword evidence="6" id="KW-0964">Secreted</keyword>
<feature type="transmembrane region" description="Helical" evidence="16">
    <location>
        <begin position="647"/>
        <end position="665"/>
    </location>
</feature>
<comment type="similarity">
    <text evidence="5">Belongs to the RBT5 family.</text>
</comment>
<feature type="compositionally biased region" description="Pro residues" evidence="15">
    <location>
        <begin position="21"/>
        <end position="55"/>
    </location>
</feature>
<evidence type="ECO:0000313" key="20">
    <source>
        <dbReference type="Proteomes" id="UP000253664"/>
    </source>
</evidence>
<feature type="compositionally biased region" description="Basic and acidic residues" evidence="15">
    <location>
        <begin position="341"/>
        <end position="360"/>
    </location>
</feature>
<evidence type="ECO:0000256" key="9">
    <source>
        <dbReference type="ARBA" id="ARBA00022729"/>
    </source>
</evidence>
<evidence type="ECO:0000256" key="3">
    <source>
        <dbReference type="ARBA" id="ARBA00004613"/>
    </source>
</evidence>
<dbReference type="PANTHER" id="PTHR12608:SF1">
    <property type="entry name" value="TRANSMEMBRANE PROTEIN 165"/>
    <property type="match status" value="1"/>
</dbReference>
<dbReference type="OrthoDB" id="442680at2759"/>
<feature type="transmembrane region" description="Helical" evidence="16">
    <location>
        <begin position="432"/>
        <end position="452"/>
    </location>
</feature>
<dbReference type="AlphaFoldDB" id="A0A367L5S9"/>
<dbReference type="Proteomes" id="UP000253664">
    <property type="component" value="Unassembled WGS sequence"/>
</dbReference>
<protein>
    <recommendedName>
        <fullName evidence="18">CFEM domain-containing protein</fullName>
    </recommendedName>
</protein>
<dbReference type="Pfam" id="PF01169">
    <property type="entry name" value="GDT1"/>
    <property type="match status" value="2"/>
</dbReference>
<dbReference type="GO" id="GO:0032468">
    <property type="term" value="P:Golgi calcium ion homeostasis"/>
    <property type="evidence" value="ECO:0007669"/>
    <property type="project" value="TreeGrafter"/>
</dbReference>
<dbReference type="GO" id="GO:0015085">
    <property type="term" value="F:calcium ion transmembrane transporter activity"/>
    <property type="evidence" value="ECO:0007669"/>
    <property type="project" value="TreeGrafter"/>
</dbReference>
<dbReference type="InterPro" id="IPR008427">
    <property type="entry name" value="Extracellular_membr_CFEM_dom"/>
</dbReference>
<evidence type="ECO:0000256" key="16">
    <source>
        <dbReference type="SAM" id="Phobius"/>
    </source>
</evidence>
<dbReference type="GO" id="GO:0032472">
    <property type="term" value="P:Golgi calcium ion transport"/>
    <property type="evidence" value="ECO:0007669"/>
    <property type="project" value="TreeGrafter"/>
</dbReference>
<evidence type="ECO:0000256" key="1">
    <source>
        <dbReference type="ARBA" id="ARBA00004141"/>
    </source>
</evidence>
<evidence type="ECO:0000256" key="15">
    <source>
        <dbReference type="SAM" id="MobiDB-lite"/>
    </source>
</evidence>
<feature type="compositionally biased region" description="Acidic residues" evidence="15">
    <location>
        <begin position="375"/>
        <end position="393"/>
    </location>
</feature>
<dbReference type="EMBL" id="LKCN02000014">
    <property type="protein sequence ID" value="RCI09779.1"/>
    <property type="molecule type" value="Genomic_DNA"/>
</dbReference>
<dbReference type="GO" id="GO:0046872">
    <property type="term" value="F:metal ion binding"/>
    <property type="evidence" value="ECO:0007669"/>
    <property type="project" value="UniProtKB-UniRule"/>
</dbReference>
<evidence type="ECO:0000259" key="18">
    <source>
        <dbReference type="PROSITE" id="PS52012"/>
    </source>
</evidence>
<accession>A0A367L5S9</accession>
<evidence type="ECO:0000256" key="8">
    <source>
        <dbReference type="ARBA" id="ARBA00022692"/>
    </source>
</evidence>
<feature type="transmembrane region" description="Helical" evidence="16">
    <location>
        <begin position="464"/>
        <end position="481"/>
    </location>
</feature>
<feature type="region of interest" description="Disordered" evidence="15">
    <location>
        <begin position="186"/>
        <end position="393"/>
    </location>
</feature>
<feature type="compositionally biased region" description="Basic and acidic residues" evidence="15">
    <location>
        <begin position="302"/>
        <end position="322"/>
    </location>
</feature>
<evidence type="ECO:0000256" key="6">
    <source>
        <dbReference type="ARBA" id="ARBA00022525"/>
    </source>
</evidence>